<reference evidence="2" key="1">
    <citation type="submission" date="2022-06" db="EMBL/GenBank/DDBJ databases">
        <title>Complete genome sequences of two strains of the flax pathogen Septoria linicola.</title>
        <authorList>
            <person name="Lapalu N."/>
            <person name="Simon A."/>
            <person name="Demenou B."/>
            <person name="Paumier D."/>
            <person name="Guillot M.-P."/>
            <person name="Gout L."/>
            <person name="Valade R."/>
        </authorList>
    </citation>
    <scope>NUCLEOTIDE SEQUENCE</scope>
    <source>
        <strain evidence="2">SE15195</strain>
    </source>
</reference>
<evidence type="ECO:0000256" key="1">
    <source>
        <dbReference type="SAM" id="MobiDB-lite"/>
    </source>
</evidence>
<keyword evidence="3" id="KW-1185">Reference proteome</keyword>
<protein>
    <submittedName>
        <fullName evidence="2">Uncharacterized protein</fullName>
    </submittedName>
</protein>
<feature type="compositionally biased region" description="Low complexity" evidence="1">
    <location>
        <begin position="85"/>
        <end position="97"/>
    </location>
</feature>
<feature type="compositionally biased region" description="Basic and acidic residues" evidence="1">
    <location>
        <begin position="200"/>
        <end position="217"/>
    </location>
</feature>
<evidence type="ECO:0000313" key="2">
    <source>
        <dbReference type="EMBL" id="USW48285.1"/>
    </source>
</evidence>
<feature type="compositionally biased region" description="Polar residues" evidence="1">
    <location>
        <begin position="271"/>
        <end position="294"/>
    </location>
</feature>
<dbReference type="EMBL" id="CP099418">
    <property type="protein sequence ID" value="USW48285.1"/>
    <property type="molecule type" value="Genomic_DNA"/>
</dbReference>
<gene>
    <name evidence="2" type="ORF">Slin15195_G016040</name>
</gene>
<feature type="compositionally biased region" description="Low complexity" evidence="1">
    <location>
        <begin position="301"/>
        <end position="319"/>
    </location>
</feature>
<feature type="compositionally biased region" description="Basic and acidic residues" evidence="1">
    <location>
        <begin position="124"/>
        <end position="136"/>
    </location>
</feature>
<feature type="compositionally biased region" description="Low complexity" evidence="1">
    <location>
        <begin position="360"/>
        <end position="384"/>
    </location>
</feature>
<feature type="compositionally biased region" description="Basic and acidic residues" evidence="1">
    <location>
        <begin position="224"/>
        <end position="257"/>
    </location>
</feature>
<name>A0A9Q9EEW1_9PEZI</name>
<dbReference type="OrthoDB" id="4207724at2759"/>
<evidence type="ECO:0000313" key="3">
    <source>
        <dbReference type="Proteomes" id="UP001056384"/>
    </source>
</evidence>
<sequence>MDTAAKYAVIVAAGAGLVWYYTSTDKKPQKAAVVQDVKKESKKAVRKVQNYAEKVSKAASSLNATETLESLDKTAQTGSKKRKANAQASAQSKAAPAAERDDDEAIDQSTRQFAEQMRQARQGVDVKKSDRGETRVKTVKPKNTQVASPVLSSECSQAAEDEWAPAAGSPVHNTTGIDDMLEKEAPGPNSLRITAPTQPVKEKVNKQKKEEVVETKKQRQNRKKREEKQAAAADDRREQKVLEEQQRRTARIARNEPAKNGTAVAPAPVNNPWSEQNAQAEAQVVTASNQTQLLDTFDVDSNSSSNAGEANSTAATSTTDQVPGAISVDEGDLEKVIQESNRDDGWTDVKTSKKAKKQPANGNVTPTPAATTANKSNNKSANANGVASRYAALKDDFAERVDTDSAWTA</sequence>
<proteinExistence type="predicted"/>
<feature type="region of interest" description="Disordered" evidence="1">
    <location>
        <begin position="56"/>
        <end position="384"/>
    </location>
</feature>
<feature type="compositionally biased region" description="Basic and acidic residues" evidence="1">
    <location>
        <begin position="333"/>
        <end position="351"/>
    </location>
</feature>
<feature type="compositionally biased region" description="Polar residues" evidence="1">
    <location>
        <begin position="141"/>
        <end position="156"/>
    </location>
</feature>
<accession>A0A9Q9EEW1</accession>
<organism evidence="2 3">
    <name type="scientific">Septoria linicola</name>
    <dbReference type="NCBI Taxonomy" id="215465"/>
    <lineage>
        <taxon>Eukaryota</taxon>
        <taxon>Fungi</taxon>
        <taxon>Dikarya</taxon>
        <taxon>Ascomycota</taxon>
        <taxon>Pezizomycotina</taxon>
        <taxon>Dothideomycetes</taxon>
        <taxon>Dothideomycetidae</taxon>
        <taxon>Mycosphaerellales</taxon>
        <taxon>Mycosphaerellaceae</taxon>
        <taxon>Septoria</taxon>
    </lineage>
</organism>
<dbReference type="Proteomes" id="UP001056384">
    <property type="component" value="Chromosome 1"/>
</dbReference>
<dbReference type="AlphaFoldDB" id="A0A9Q9EEW1"/>
<feature type="compositionally biased region" description="Polar residues" evidence="1">
    <location>
        <begin position="58"/>
        <end position="78"/>
    </location>
</feature>